<dbReference type="EC" id="2.4.-.-" evidence="2"/>
<evidence type="ECO:0000313" key="2">
    <source>
        <dbReference type="EMBL" id="MDW2799764.1"/>
    </source>
</evidence>
<protein>
    <submittedName>
        <fullName evidence="2">Polysaccharide pyruvyl transferase family protein</fullName>
        <ecNumber evidence="2">2.4.-.-</ecNumber>
    </submittedName>
</protein>
<organism evidence="2 3">
    <name type="scientific">Clostridium boliviensis</name>
    <dbReference type="NCBI Taxonomy" id="318465"/>
    <lineage>
        <taxon>Bacteria</taxon>
        <taxon>Bacillati</taxon>
        <taxon>Bacillota</taxon>
        <taxon>Clostridia</taxon>
        <taxon>Eubacteriales</taxon>
        <taxon>Clostridiaceae</taxon>
        <taxon>Clostridium</taxon>
    </lineage>
</organism>
<keyword evidence="3" id="KW-1185">Reference proteome</keyword>
<dbReference type="GO" id="GO:0016757">
    <property type="term" value="F:glycosyltransferase activity"/>
    <property type="evidence" value="ECO:0007669"/>
    <property type="project" value="UniProtKB-KW"/>
</dbReference>
<dbReference type="Pfam" id="PF04230">
    <property type="entry name" value="PS_pyruv_trans"/>
    <property type="match status" value="1"/>
</dbReference>
<dbReference type="Proteomes" id="UP001276854">
    <property type="component" value="Unassembled WGS sequence"/>
</dbReference>
<sequence>MRICILSMQGVNNYGSLLQAYSLKKIIEELGHQVEFIDIKKGEDELLNIQCNKLSSINENNNRNRLLYQVQRVKNKFSNKKAKKIFGEFRVNELGIIEKKDERNYDVCVIGSDEVFNCLQRSKWMFSSQLFGNVKNAKKVITYAACCGSTKEKALSEELKKAIVAAMTNLDSISVRDENTAKFVQALTGRECVYNLDPVAVEDFSTKIRNINLSGKLPKSYCIVYSYKDRIADEKTINAINNYCKNHGLVPIAPFGSQKWIKRKKTLTPFELLRAFENAECIITDTFHGTLFGAKFGKKMCVIIRDSNRNKLEDLTKRLGIEDHILTDISELETVLGIELERNAIDSVLNNARKDTFKYLENSLQ</sequence>
<reference evidence="2 3" key="1">
    <citation type="submission" date="2023-10" db="EMBL/GenBank/DDBJ databases">
        <title>A novel Glycoside Hydrolase 43-Like Enzyme from Clostrdium boliviensis is an Endo-xylanase, and a Candidate for Xylooligosaccharides Production from Different Xylan Substrates.</title>
        <authorList>
            <person name="Alvarez M.T."/>
            <person name="Rocabado-Villegas L.R."/>
            <person name="Salas-Veizaga D.M."/>
            <person name="Linares-Pasten J.A."/>
            <person name="Gudmundsdottir E.E."/>
            <person name="Hreggvidsson G.O."/>
            <person name="Adlercreutz P."/>
            <person name="Nordberg Karlsson E."/>
        </authorList>
    </citation>
    <scope>NUCLEOTIDE SEQUENCE [LARGE SCALE GENOMIC DNA]</scope>
    <source>
        <strain evidence="2 3">E-1</strain>
    </source>
</reference>
<gene>
    <name evidence="2" type="ORF">RZO55_19500</name>
</gene>
<evidence type="ECO:0000313" key="3">
    <source>
        <dbReference type="Proteomes" id="UP001276854"/>
    </source>
</evidence>
<proteinExistence type="predicted"/>
<dbReference type="InterPro" id="IPR007345">
    <property type="entry name" value="Polysacch_pyruvyl_Trfase"/>
</dbReference>
<name>A0ABU4GQ62_9CLOT</name>
<comment type="caution">
    <text evidence="2">The sequence shown here is derived from an EMBL/GenBank/DDBJ whole genome shotgun (WGS) entry which is preliminary data.</text>
</comment>
<evidence type="ECO:0000259" key="1">
    <source>
        <dbReference type="Pfam" id="PF04230"/>
    </source>
</evidence>
<keyword evidence="2" id="KW-0808">Transferase</keyword>
<dbReference type="EMBL" id="JAWONS010000280">
    <property type="protein sequence ID" value="MDW2799764.1"/>
    <property type="molecule type" value="Genomic_DNA"/>
</dbReference>
<keyword evidence="2" id="KW-0328">Glycosyltransferase</keyword>
<feature type="domain" description="Polysaccharide pyruvyl transferase" evidence="1">
    <location>
        <begin position="13"/>
        <end position="306"/>
    </location>
</feature>
<accession>A0ABU4GQ62</accession>